<dbReference type="GO" id="GO:0018279">
    <property type="term" value="P:protein N-linked glycosylation via asparagine"/>
    <property type="evidence" value="ECO:0007669"/>
    <property type="project" value="TreeGrafter"/>
</dbReference>
<name>A0A7S0NLB2_MICPS</name>
<keyword evidence="8" id="KW-0808">Transferase</keyword>
<organism evidence="19">
    <name type="scientific">Micromonas pusilla</name>
    <name type="common">Picoplanktonic green alga</name>
    <name type="synonym">Chromulina pusilla</name>
    <dbReference type="NCBI Taxonomy" id="38833"/>
    <lineage>
        <taxon>Eukaryota</taxon>
        <taxon>Viridiplantae</taxon>
        <taxon>Chlorophyta</taxon>
        <taxon>Mamiellophyceae</taxon>
        <taxon>Mamiellales</taxon>
        <taxon>Mamiellaceae</taxon>
        <taxon>Micromonas</taxon>
    </lineage>
</organism>
<feature type="transmembrane region" description="Helical" evidence="16">
    <location>
        <begin position="421"/>
        <end position="444"/>
    </location>
</feature>
<dbReference type="PANTHER" id="PTHR13872:SF1">
    <property type="entry name" value="DOLICHYL-DIPHOSPHOOLIGOSACCHARIDE--PROTEIN GLYCOSYLTRANSFERASE SUBUNIT STT3B"/>
    <property type="match status" value="1"/>
</dbReference>
<dbReference type="EC" id="2.4.99.18" evidence="6"/>
<evidence type="ECO:0000313" key="19">
    <source>
        <dbReference type="EMBL" id="CAD8519560.1"/>
    </source>
</evidence>
<feature type="transmembrane region" description="Helical" evidence="16">
    <location>
        <begin position="282"/>
        <end position="298"/>
    </location>
</feature>
<feature type="transmembrane region" description="Helical" evidence="16">
    <location>
        <begin position="377"/>
        <end position="394"/>
    </location>
</feature>
<keyword evidence="11" id="KW-0460">Magnesium</keyword>
<dbReference type="PANTHER" id="PTHR13872">
    <property type="entry name" value="DOLICHYL-DIPHOSPHOOLIGOSACCHARIDE--PROTEIN GLYCOSYLTRANSFERASE SUBUNIT"/>
    <property type="match status" value="1"/>
</dbReference>
<dbReference type="InterPro" id="IPR048307">
    <property type="entry name" value="STT3_N"/>
</dbReference>
<comment type="pathway">
    <text evidence="4">Protein modification; protein glycosylation.</text>
</comment>
<feature type="transmembrane region" description="Helical" evidence="16">
    <location>
        <begin position="318"/>
        <end position="336"/>
    </location>
</feature>
<keyword evidence="9 16" id="KW-0812">Transmembrane</keyword>
<dbReference type="GO" id="GO:0043687">
    <property type="term" value="P:post-translational protein modification"/>
    <property type="evidence" value="ECO:0007669"/>
    <property type="project" value="TreeGrafter"/>
</dbReference>
<feature type="transmembrane region" description="Helical" evidence="16">
    <location>
        <begin position="207"/>
        <end position="233"/>
    </location>
</feature>
<feature type="transmembrane region" description="Helical" evidence="16">
    <location>
        <begin position="20"/>
        <end position="39"/>
    </location>
</feature>
<dbReference type="InterPro" id="IPR048999">
    <property type="entry name" value="STT3-PglB_core"/>
</dbReference>
<evidence type="ECO:0000256" key="11">
    <source>
        <dbReference type="ARBA" id="ARBA00022842"/>
    </source>
</evidence>
<evidence type="ECO:0000256" key="15">
    <source>
        <dbReference type="ARBA" id="ARBA00048829"/>
    </source>
</evidence>
<gene>
    <name evidence="19" type="ORF">MCOM1403_LOCUS6986</name>
</gene>
<keyword evidence="10" id="KW-0479">Metal-binding</keyword>
<feature type="transmembrane region" description="Helical" evidence="16">
    <location>
        <begin position="254"/>
        <end position="276"/>
    </location>
</feature>
<evidence type="ECO:0000256" key="13">
    <source>
        <dbReference type="ARBA" id="ARBA00023136"/>
    </source>
</evidence>
<evidence type="ECO:0000256" key="8">
    <source>
        <dbReference type="ARBA" id="ARBA00022679"/>
    </source>
</evidence>
<evidence type="ECO:0000259" key="18">
    <source>
        <dbReference type="Pfam" id="PF21436"/>
    </source>
</evidence>
<reference evidence="19" key="1">
    <citation type="submission" date="2021-01" db="EMBL/GenBank/DDBJ databases">
        <authorList>
            <person name="Corre E."/>
            <person name="Pelletier E."/>
            <person name="Niang G."/>
            <person name="Scheremetjew M."/>
            <person name="Finn R."/>
            <person name="Kale V."/>
            <person name="Holt S."/>
            <person name="Cochrane G."/>
            <person name="Meng A."/>
            <person name="Brown T."/>
            <person name="Cohen L."/>
        </authorList>
    </citation>
    <scope>NUCLEOTIDE SEQUENCE</scope>
    <source>
        <strain evidence="19">CCMP1723</strain>
    </source>
</reference>
<evidence type="ECO:0000256" key="16">
    <source>
        <dbReference type="SAM" id="Phobius"/>
    </source>
</evidence>
<dbReference type="Pfam" id="PF02516">
    <property type="entry name" value="STT3"/>
    <property type="match status" value="1"/>
</dbReference>
<feature type="transmembrane region" description="Helical" evidence="16">
    <location>
        <begin position="515"/>
        <end position="532"/>
    </location>
</feature>
<comment type="subcellular location">
    <subcellularLocation>
        <location evidence="3">Endomembrane system</location>
        <topology evidence="3">Multi-pass membrane protein</topology>
    </subcellularLocation>
</comment>
<evidence type="ECO:0000256" key="2">
    <source>
        <dbReference type="ARBA" id="ARBA00001946"/>
    </source>
</evidence>
<dbReference type="Pfam" id="PF21436">
    <property type="entry name" value="STT3-PglB_core"/>
    <property type="match status" value="1"/>
</dbReference>
<dbReference type="AlphaFoldDB" id="A0A7S0NLB2"/>
<evidence type="ECO:0000256" key="1">
    <source>
        <dbReference type="ARBA" id="ARBA00001936"/>
    </source>
</evidence>
<feature type="domain" description="STT3/PglB/AglB core" evidence="18">
    <location>
        <begin position="579"/>
        <end position="635"/>
    </location>
</feature>
<keyword evidence="13 16" id="KW-0472">Membrane</keyword>
<dbReference type="GO" id="GO:0046872">
    <property type="term" value="F:metal ion binding"/>
    <property type="evidence" value="ECO:0007669"/>
    <property type="project" value="UniProtKB-KW"/>
</dbReference>
<evidence type="ECO:0000256" key="9">
    <source>
        <dbReference type="ARBA" id="ARBA00022692"/>
    </source>
</evidence>
<comment type="catalytic activity">
    <reaction evidence="15">
        <text>a di-trans,poly-cis-dolichyl diphosphooligosaccharide + L-asparaginyl-[protein] = N(4)-(oligosaccharide-(1-&gt;4)-N-acetyl-beta-D-glucosaminyl-(1-&gt;4)-N-acetyl-beta-D-glucosaminyl)-L-asparaginyl-[protein] + a di-trans,poly-cis-dolichyl diphosphate + H(+)</text>
        <dbReference type="Rhea" id="RHEA:22980"/>
        <dbReference type="Rhea" id="RHEA-COMP:12804"/>
        <dbReference type="Rhea" id="RHEA-COMP:12805"/>
        <dbReference type="Rhea" id="RHEA-COMP:19506"/>
        <dbReference type="Rhea" id="RHEA-COMP:19509"/>
        <dbReference type="ChEBI" id="CHEBI:15378"/>
        <dbReference type="ChEBI" id="CHEBI:50347"/>
        <dbReference type="ChEBI" id="CHEBI:57497"/>
        <dbReference type="ChEBI" id="CHEBI:57570"/>
        <dbReference type="ChEBI" id="CHEBI:132529"/>
        <dbReference type="EC" id="2.4.99.18"/>
    </reaction>
</comment>
<evidence type="ECO:0000256" key="4">
    <source>
        <dbReference type="ARBA" id="ARBA00004922"/>
    </source>
</evidence>
<dbReference type="GO" id="GO:0016020">
    <property type="term" value="C:membrane"/>
    <property type="evidence" value="ECO:0007669"/>
    <property type="project" value="InterPro"/>
</dbReference>
<feature type="transmembrane region" description="Helical" evidence="16">
    <location>
        <begin position="94"/>
        <end position="115"/>
    </location>
</feature>
<evidence type="ECO:0000259" key="17">
    <source>
        <dbReference type="Pfam" id="PF02516"/>
    </source>
</evidence>
<keyword evidence="12 16" id="KW-1133">Transmembrane helix</keyword>
<evidence type="ECO:0000256" key="3">
    <source>
        <dbReference type="ARBA" id="ARBA00004127"/>
    </source>
</evidence>
<evidence type="ECO:0000256" key="5">
    <source>
        <dbReference type="ARBA" id="ARBA00010810"/>
    </source>
</evidence>
<sequence length="770" mass="86884">MDAVKMERIKASEKALRDTLLGAVRVVIITLSLITSYQIRLLAVERYGRVIHEFDPWFNFRATQYLVDNGWNKFFTWYDHSVWYPLGRPVGTTIYPGMQVTAASIFHVLTGWLGLDVSLNDVCVFLPAGFSILACIFTGGIAFEAAVKGRKWSAFTAGCGLMSIIPAHLMRSVAGAFDNECIAVTAMTATFYWWVRSLRDEKSWPIAFIAALSYFYMVAAWGGYTFVLNMVGVHAAAQLFVDGAKNFSWNLYKAYAVFYFTGTALAIRVPVVGWMPLQSMEQMGPVFVLVIANLYAFVHVQSKKMGEREFSIFRRRVVVYGVAGIFALLIAIVQSGKVGPLSARVRGLFVPHTRTGNPLVDSVAEHQATQGDVYFKYFHFNIFTGAVGMVMCVFHKRSPARLFVAAYFFVTMYFSSKMVRLVLLLGPACAAASAVALASLYEWIADEAMTVMEVIDPERKRAVEKAAAKAKEDGSRAARRAEKKGFSKSTKQFRIGDTPAYMAKWFRENPDARKAIAAIVFAVCFSIGTSFLNRCWMMAKGMSEPSIMMRARNRDGSIVMLDDFRESYWWLRDNTPEDSRIMAWWDYGYQINGLGNRTTVADGNTWNHEHIALLGKCLVSPELEGHHIVRHLADYVLVWTTRFAGIMGDDLAKAPHMARIAGSVYKDVHPTDFYVDEMGRPSDYMRQSLLYRLHSYSKATDVEPLEKYEEVFQSKNSMVRIWKVLEVDEESKEYVRSGANRRCDAGGWYCPGVYPEALEDVLKGKVDYQQ</sequence>
<dbReference type="GO" id="GO:0004579">
    <property type="term" value="F:dolichyl-diphosphooligosaccharide-protein glycotransferase activity"/>
    <property type="evidence" value="ECO:0007669"/>
    <property type="project" value="UniProtKB-EC"/>
</dbReference>
<comment type="cofactor">
    <cofactor evidence="2">
        <name>Mg(2+)</name>
        <dbReference type="ChEBI" id="CHEBI:18420"/>
    </cofactor>
</comment>
<feature type="transmembrane region" description="Helical" evidence="16">
    <location>
        <begin position="122"/>
        <end position="146"/>
    </location>
</feature>
<dbReference type="GO" id="GO:0012505">
    <property type="term" value="C:endomembrane system"/>
    <property type="evidence" value="ECO:0007669"/>
    <property type="project" value="UniProtKB-SubCell"/>
</dbReference>
<proteinExistence type="inferred from homology"/>
<comment type="cofactor">
    <cofactor evidence="1">
        <name>Mn(2+)</name>
        <dbReference type="ChEBI" id="CHEBI:29035"/>
    </cofactor>
</comment>
<evidence type="ECO:0000256" key="14">
    <source>
        <dbReference type="ARBA" id="ARBA00023211"/>
    </source>
</evidence>
<evidence type="ECO:0000256" key="12">
    <source>
        <dbReference type="ARBA" id="ARBA00022989"/>
    </source>
</evidence>
<protein>
    <recommendedName>
        <fullName evidence="6">dolichyl-diphosphooligosaccharide--protein glycotransferase</fullName>
        <ecNumber evidence="6">2.4.99.18</ecNumber>
    </recommendedName>
</protein>
<evidence type="ECO:0000256" key="10">
    <source>
        <dbReference type="ARBA" id="ARBA00022723"/>
    </source>
</evidence>
<dbReference type="Gene3D" id="3.40.50.12610">
    <property type="match status" value="1"/>
</dbReference>
<dbReference type="EMBL" id="HBEQ01008685">
    <property type="protein sequence ID" value="CAD8519560.1"/>
    <property type="molecule type" value="Transcribed_RNA"/>
</dbReference>
<dbReference type="InterPro" id="IPR003674">
    <property type="entry name" value="Oligo_trans_STT3"/>
</dbReference>
<keyword evidence="14" id="KW-0464">Manganese</keyword>
<evidence type="ECO:0000256" key="7">
    <source>
        <dbReference type="ARBA" id="ARBA00022676"/>
    </source>
</evidence>
<feature type="domain" description="Oligosaccharyl transferase STT3 N-terminal" evidence="17">
    <location>
        <begin position="27"/>
        <end position="429"/>
    </location>
</feature>
<accession>A0A7S0NLB2</accession>
<keyword evidence="7" id="KW-0328">Glycosyltransferase</keyword>
<evidence type="ECO:0000256" key="6">
    <source>
        <dbReference type="ARBA" id="ARBA00012605"/>
    </source>
</evidence>
<dbReference type="UniPathway" id="UPA00378"/>
<comment type="similarity">
    <text evidence="5">Belongs to the STT3 family.</text>
</comment>